<dbReference type="EMBL" id="CM000785">
    <property type="protein sequence ID" value="AQL03591.1"/>
    <property type="molecule type" value="Genomic_DNA"/>
</dbReference>
<keyword evidence="4" id="KW-0788">Thiol protease</keyword>
<evidence type="ECO:0000313" key="6">
    <source>
        <dbReference type="EMBL" id="AQL03591.1"/>
    </source>
</evidence>
<evidence type="ECO:0000259" key="5">
    <source>
        <dbReference type="PROSITE" id="PS50600"/>
    </source>
</evidence>
<dbReference type="STRING" id="4577.A0A1D6P0E2"/>
<keyword evidence="2" id="KW-0645">Protease</keyword>
<evidence type="ECO:0000256" key="3">
    <source>
        <dbReference type="ARBA" id="ARBA00022801"/>
    </source>
</evidence>
<keyword evidence="3" id="KW-0378">Hydrolase</keyword>
<dbReference type="PANTHER" id="PTHR12606">
    <property type="entry name" value="SENTRIN/SUMO-SPECIFIC PROTEASE"/>
    <property type="match status" value="1"/>
</dbReference>
<proteinExistence type="inferred from homology"/>
<dbReference type="Pfam" id="PF02902">
    <property type="entry name" value="Peptidase_C48"/>
    <property type="match status" value="1"/>
</dbReference>
<evidence type="ECO:0000256" key="4">
    <source>
        <dbReference type="ARBA" id="ARBA00022807"/>
    </source>
</evidence>
<dbReference type="Gene3D" id="3.40.395.10">
    <property type="entry name" value="Adenoviral Proteinase, Chain A"/>
    <property type="match status" value="2"/>
</dbReference>
<dbReference type="FunCoup" id="A0A1D6P0E2">
    <property type="interactions" value="981"/>
</dbReference>
<protein>
    <recommendedName>
        <fullName evidence="5">Ubiquitin-like protease family profile domain-containing protein</fullName>
    </recommendedName>
</protein>
<name>A0A1D6P0E2_MAIZE</name>
<dbReference type="InParanoid" id="A0A1D6P0E2"/>
<reference evidence="6" key="1">
    <citation type="submission" date="2015-12" db="EMBL/GenBank/DDBJ databases">
        <title>Update maize B73 reference genome by single molecule sequencing technologies.</title>
        <authorList>
            <consortium name="Maize Genome Sequencing Project"/>
            <person name="Ware D."/>
        </authorList>
    </citation>
    <scope>NUCLEOTIDE SEQUENCE</scope>
    <source>
        <tissue evidence="6">Seedling</tissue>
    </source>
</reference>
<organism evidence="6">
    <name type="scientific">Zea mays</name>
    <name type="common">Maize</name>
    <dbReference type="NCBI Taxonomy" id="4577"/>
    <lineage>
        <taxon>Eukaryota</taxon>
        <taxon>Viridiplantae</taxon>
        <taxon>Streptophyta</taxon>
        <taxon>Embryophyta</taxon>
        <taxon>Tracheophyta</taxon>
        <taxon>Spermatophyta</taxon>
        <taxon>Magnoliopsida</taxon>
        <taxon>Liliopsida</taxon>
        <taxon>Poales</taxon>
        <taxon>Poaceae</taxon>
        <taxon>PACMAD clade</taxon>
        <taxon>Panicoideae</taxon>
        <taxon>Andropogonodae</taxon>
        <taxon>Andropogoneae</taxon>
        <taxon>Tripsacinae</taxon>
        <taxon>Zea</taxon>
    </lineage>
</organism>
<evidence type="ECO:0000256" key="1">
    <source>
        <dbReference type="ARBA" id="ARBA00005234"/>
    </source>
</evidence>
<feature type="domain" description="Ubiquitin-like protease family profile" evidence="5">
    <location>
        <begin position="186"/>
        <end position="370"/>
    </location>
</feature>
<dbReference type="InterPro" id="IPR038765">
    <property type="entry name" value="Papain-like_cys_pep_sf"/>
</dbReference>
<dbReference type="GO" id="GO:0008234">
    <property type="term" value="F:cysteine-type peptidase activity"/>
    <property type="evidence" value="ECO:0007669"/>
    <property type="project" value="UniProtKB-KW"/>
</dbReference>
<dbReference type="SUPFAM" id="SSF54001">
    <property type="entry name" value="Cysteine proteinases"/>
    <property type="match status" value="2"/>
</dbReference>
<accession>A0A1D6P0E2</accession>
<dbReference type="ExpressionAtlas" id="A0A1D6P0E2">
    <property type="expression patterns" value="baseline and differential"/>
</dbReference>
<dbReference type="GO" id="GO:0006508">
    <property type="term" value="P:proteolysis"/>
    <property type="evidence" value="ECO:0007669"/>
    <property type="project" value="UniProtKB-KW"/>
</dbReference>
<dbReference type="InterPro" id="IPR003653">
    <property type="entry name" value="Peptidase_C48_C"/>
</dbReference>
<evidence type="ECO:0000256" key="2">
    <source>
        <dbReference type="ARBA" id="ARBA00022670"/>
    </source>
</evidence>
<dbReference type="AlphaFoldDB" id="A0A1D6P0E2"/>
<dbReference type="PROSITE" id="PS50600">
    <property type="entry name" value="ULP_PROTEASE"/>
    <property type="match status" value="1"/>
</dbReference>
<gene>
    <name evidence="6" type="ORF">ZEAMMB73_Zm00001d045998</name>
</gene>
<comment type="similarity">
    <text evidence="1">Belongs to the peptidase C48 family.</text>
</comment>
<dbReference type="PANTHER" id="PTHR12606:SF150">
    <property type="entry name" value="UBIQUITIN-LIKE PROTEASE FAMILY PROFILE DOMAIN-CONTAINING PROTEIN"/>
    <property type="match status" value="1"/>
</dbReference>
<sequence length="649" mass="74424">MFDTFNLMGTDQITMDIVVEEGNADVGNTAEPSYEVVARSGCSAQLSTNDTDEHELDIESEDSKVSVGNAAKQSHDVVGVGIDCIFNHVKVSTEADLGPQPDVIHLTSLDVPNESSQISFDADMVEQNKQDALDTLIRISQHKKPKKLNVARVVSEDYKCTPEDVQLIKYIKTLPGKQVVVDIDSAWLNRNDMECLFHGDIQVSGEALSAYIHCIRDEEHLLHREGGKVFLENTFISSLLKRDGDPKVLLNCKEDTIEKRVDNYLQSDMVFIPMNIENFHWYLAVLNAKKSEVHVLDSMGQQITDRRDLYTTLKGLERQIKLAAEHKELYQGKWSNLDVASWPVIEKITTQMQTDGVSCGLWMINYMEYWTGSSLSDNVTQIEPYISPYVLPAKVASTNTQELMFVLCTYIMGIDNAKYLKKHWIQSTKPYPISLSLQKLKDILDVNKLMDTDCFNMAVRMIACNDVLFLLEDKYHYMDLQFCSITKFGRDPRLRAKPDINMLAKLLECWPDMEYDVSDCKQILLPFSFMGHFTLYVLNMDTRSIYIMDSMPIPSWFKGDHPSMHYIHNIHYIANNMNAAMELANPTWKDDIYMWRRIVPTWVPRTLNWDLSGFLVINFMHDWNGIRLPCICTWLEDNCQGTILSFQAD</sequence>